<dbReference type="Pfam" id="PF01810">
    <property type="entry name" value="LysE"/>
    <property type="match status" value="1"/>
</dbReference>
<keyword evidence="5 6" id="KW-0472">Membrane</keyword>
<gene>
    <name evidence="7" type="ORF">CEG18_19480</name>
</gene>
<dbReference type="RefSeq" id="WP_088419863.1">
    <property type="nucleotide sequence ID" value="NZ_NJBA01000007.1"/>
</dbReference>
<evidence type="ECO:0000256" key="2">
    <source>
        <dbReference type="ARBA" id="ARBA00022475"/>
    </source>
</evidence>
<dbReference type="GO" id="GO:0005886">
    <property type="term" value="C:plasma membrane"/>
    <property type="evidence" value="ECO:0007669"/>
    <property type="project" value="UniProtKB-SubCell"/>
</dbReference>
<dbReference type="PANTHER" id="PTHR30086:SF17">
    <property type="entry name" value="LYSE FAMILY TRANSLOCATOR"/>
    <property type="match status" value="1"/>
</dbReference>
<evidence type="ECO:0000256" key="1">
    <source>
        <dbReference type="ARBA" id="ARBA00004651"/>
    </source>
</evidence>
<proteinExistence type="predicted"/>
<feature type="transmembrane region" description="Helical" evidence="6">
    <location>
        <begin position="143"/>
        <end position="164"/>
    </location>
</feature>
<comment type="caution">
    <text evidence="7">The sequence shown here is derived from an EMBL/GenBank/DDBJ whole genome shotgun (WGS) entry which is preliminary data.</text>
</comment>
<dbReference type="Proteomes" id="UP000198145">
    <property type="component" value="Unassembled WGS sequence"/>
</dbReference>
<dbReference type="AlphaFoldDB" id="A0A246F6V7"/>
<accession>A0A246F6V7</accession>
<dbReference type="GO" id="GO:0015171">
    <property type="term" value="F:amino acid transmembrane transporter activity"/>
    <property type="evidence" value="ECO:0007669"/>
    <property type="project" value="TreeGrafter"/>
</dbReference>
<name>A0A246F6V7_PSENT</name>
<feature type="transmembrane region" description="Helical" evidence="6">
    <location>
        <begin position="185"/>
        <end position="203"/>
    </location>
</feature>
<organism evidence="7 8">
    <name type="scientific">Pseudomonas nitroreducens</name>
    <dbReference type="NCBI Taxonomy" id="46680"/>
    <lineage>
        <taxon>Bacteria</taxon>
        <taxon>Pseudomonadati</taxon>
        <taxon>Pseudomonadota</taxon>
        <taxon>Gammaproteobacteria</taxon>
        <taxon>Pseudomonadales</taxon>
        <taxon>Pseudomonadaceae</taxon>
        <taxon>Pseudomonas</taxon>
    </lineage>
</organism>
<dbReference type="STRING" id="46680.GCA_000807755_07004"/>
<sequence length="207" mass="22541">MFAAFALVASTHFAALLSPGPDFFLLIRAALLRGRRHADGCAAGIALANLASMLLVLFVLGLLPEVASHGLRGVQLLGGVYFAWLGAQALLARRELEIPTELGELRSGGFLRGMREGLLASSLNPKLPIFYTGLFGVLGQFHLPGWALGVCVLWMGAVVLFWDMALVRLLDRPRWRGWLKRRVTALDRLCGGLLLVLGGWLLWSGLR</sequence>
<evidence type="ECO:0000256" key="5">
    <source>
        <dbReference type="ARBA" id="ARBA00023136"/>
    </source>
</evidence>
<protein>
    <submittedName>
        <fullName evidence="7">Lysine transporter LysE</fullName>
    </submittedName>
</protein>
<keyword evidence="4 6" id="KW-1133">Transmembrane helix</keyword>
<dbReference type="EMBL" id="NJBA01000007">
    <property type="protein sequence ID" value="OWP48926.1"/>
    <property type="molecule type" value="Genomic_DNA"/>
</dbReference>
<dbReference type="InterPro" id="IPR001123">
    <property type="entry name" value="LeuE-type"/>
</dbReference>
<evidence type="ECO:0000313" key="7">
    <source>
        <dbReference type="EMBL" id="OWP48926.1"/>
    </source>
</evidence>
<evidence type="ECO:0000313" key="8">
    <source>
        <dbReference type="Proteomes" id="UP000198145"/>
    </source>
</evidence>
<evidence type="ECO:0000256" key="6">
    <source>
        <dbReference type="SAM" id="Phobius"/>
    </source>
</evidence>
<keyword evidence="3 6" id="KW-0812">Transmembrane</keyword>
<evidence type="ECO:0000256" key="4">
    <source>
        <dbReference type="ARBA" id="ARBA00022989"/>
    </source>
</evidence>
<evidence type="ECO:0000256" key="3">
    <source>
        <dbReference type="ARBA" id="ARBA00022692"/>
    </source>
</evidence>
<dbReference type="PANTHER" id="PTHR30086">
    <property type="entry name" value="ARGININE EXPORTER PROTEIN ARGO"/>
    <property type="match status" value="1"/>
</dbReference>
<keyword evidence="2" id="KW-1003">Cell membrane</keyword>
<reference evidence="7 8" key="1">
    <citation type="submission" date="2017-06" db="EMBL/GenBank/DDBJ databases">
        <title>Draft genome of Pseudomonas nitroreducens DF05.</title>
        <authorList>
            <person name="Iyer R."/>
        </authorList>
    </citation>
    <scope>NUCLEOTIDE SEQUENCE [LARGE SCALE GENOMIC DNA]</scope>
    <source>
        <strain evidence="7 8">DF05</strain>
    </source>
</reference>
<feature type="transmembrane region" description="Helical" evidence="6">
    <location>
        <begin position="43"/>
        <end position="62"/>
    </location>
</feature>
<comment type="subcellular location">
    <subcellularLocation>
        <location evidence="1">Cell membrane</location>
        <topology evidence="1">Multi-pass membrane protein</topology>
    </subcellularLocation>
</comment>
<dbReference type="eggNOG" id="COG1280">
    <property type="taxonomic scope" value="Bacteria"/>
</dbReference>